<dbReference type="PANTHER" id="PTHR24247:SF265">
    <property type="entry name" value="MUSCARINIC ACETYLCHOLINE RECEPTOR DM1"/>
    <property type="match status" value="1"/>
</dbReference>
<feature type="transmembrane region" description="Helical" evidence="12">
    <location>
        <begin position="136"/>
        <end position="159"/>
    </location>
</feature>
<keyword evidence="4 12" id="KW-1133">Transmembrane helix</keyword>
<dbReference type="GO" id="GO:0005886">
    <property type="term" value="C:plasma membrane"/>
    <property type="evidence" value="ECO:0007669"/>
    <property type="project" value="UniProtKB-SubCell"/>
</dbReference>
<dbReference type="EnsemblMetazoa" id="CapteT199003">
    <property type="protein sequence ID" value="CapteP199003"/>
    <property type="gene ID" value="CapteG199003"/>
</dbReference>
<dbReference type="OrthoDB" id="10071887at2759"/>
<dbReference type="PRINTS" id="PR00243">
    <property type="entry name" value="MUSCARINICR"/>
</dbReference>
<evidence type="ECO:0000256" key="7">
    <source>
        <dbReference type="ARBA" id="ARBA00023170"/>
    </source>
</evidence>
<dbReference type="GO" id="GO:0007197">
    <property type="term" value="P:adenylate cyclase-inhibiting G protein-coupled acetylcholine receptor signaling pathway"/>
    <property type="evidence" value="ECO:0007669"/>
    <property type="project" value="TreeGrafter"/>
</dbReference>
<dbReference type="HOGENOM" id="CLU_009579_11_2_1"/>
<dbReference type="AlphaFoldDB" id="R7TQ44"/>
<evidence type="ECO:0000256" key="3">
    <source>
        <dbReference type="ARBA" id="ARBA00022692"/>
    </source>
</evidence>
<dbReference type="Gene3D" id="1.20.1070.10">
    <property type="entry name" value="Rhodopsin 7-helix transmembrane proteins"/>
    <property type="match status" value="2"/>
</dbReference>
<evidence type="ECO:0000256" key="10">
    <source>
        <dbReference type="SAM" id="Coils"/>
    </source>
</evidence>
<dbReference type="EMBL" id="AMQN01011680">
    <property type="status" value="NOT_ANNOTATED_CDS"/>
    <property type="molecule type" value="Genomic_DNA"/>
</dbReference>
<feature type="transmembrane region" description="Helical" evidence="12">
    <location>
        <begin position="12"/>
        <end position="37"/>
    </location>
</feature>
<dbReference type="EMBL" id="KB309022">
    <property type="protein sequence ID" value="ELT95769.1"/>
    <property type="molecule type" value="Genomic_DNA"/>
</dbReference>
<dbReference type="InterPro" id="IPR000276">
    <property type="entry name" value="GPCR_Rhodpsn"/>
</dbReference>
<evidence type="ECO:0000256" key="5">
    <source>
        <dbReference type="ARBA" id="ARBA00023040"/>
    </source>
</evidence>
<keyword evidence="10" id="KW-0175">Coiled coil</keyword>
<keyword evidence="2" id="KW-1003">Cell membrane</keyword>
<keyword evidence="3 9" id="KW-0812">Transmembrane</keyword>
<dbReference type="FunCoup" id="R7TQ44">
    <property type="interactions" value="145"/>
</dbReference>
<dbReference type="SUPFAM" id="SSF81321">
    <property type="entry name" value="Family A G protein-coupled receptor-like"/>
    <property type="match status" value="1"/>
</dbReference>
<feature type="coiled-coil region" evidence="10">
    <location>
        <begin position="267"/>
        <end position="296"/>
    </location>
</feature>
<feature type="transmembrane region" description="Helical" evidence="12">
    <location>
        <begin position="49"/>
        <end position="70"/>
    </location>
</feature>
<dbReference type="Pfam" id="PF00001">
    <property type="entry name" value="7tm_1"/>
    <property type="match status" value="1"/>
</dbReference>
<dbReference type="InterPro" id="IPR000995">
    <property type="entry name" value="Musac_Ach_rcpt"/>
</dbReference>
<dbReference type="GO" id="GO:0030425">
    <property type="term" value="C:dendrite"/>
    <property type="evidence" value="ECO:0007669"/>
    <property type="project" value="TreeGrafter"/>
</dbReference>
<dbReference type="PROSITE" id="PS00237">
    <property type="entry name" value="G_PROTEIN_RECEP_F1_1"/>
    <property type="match status" value="1"/>
</dbReference>
<feature type="transmembrane region" description="Helical" evidence="12">
    <location>
        <begin position="292"/>
        <end position="310"/>
    </location>
</feature>
<proteinExistence type="inferred from homology"/>
<gene>
    <name evidence="14" type="ORF">CAPTEDRAFT_199003</name>
</gene>
<evidence type="ECO:0000259" key="13">
    <source>
        <dbReference type="PROSITE" id="PS50262"/>
    </source>
</evidence>
<evidence type="ECO:0000256" key="1">
    <source>
        <dbReference type="ARBA" id="ARBA00004651"/>
    </source>
</evidence>
<dbReference type="PANTHER" id="PTHR24247">
    <property type="entry name" value="5-HYDROXYTRYPTAMINE RECEPTOR"/>
    <property type="match status" value="1"/>
</dbReference>
<feature type="transmembrane region" description="Helical" evidence="12">
    <location>
        <begin position="91"/>
        <end position="116"/>
    </location>
</feature>
<evidence type="ECO:0000256" key="8">
    <source>
        <dbReference type="ARBA" id="ARBA00023224"/>
    </source>
</evidence>
<evidence type="ECO:0000256" key="2">
    <source>
        <dbReference type="ARBA" id="ARBA00022475"/>
    </source>
</evidence>
<organism evidence="14">
    <name type="scientific">Capitella teleta</name>
    <name type="common">Polychaete worm</name>
    <dbReference type="NCBI Taxonomy" id="283909"/>
    <lineage>
        <taxon>Eukaryota</taxon>
        <taxon>Metazoa</taxon>
        <taxon>Spiralia</taxon>
        <taxon>Lophotrochozoa</taxon>
        <taxon>Annelida</taxon>
        <taxon>Polychaeta</taxon>
        <taxon>Sedentaria</taxon>
        <taxon>Scolecida</taxon>
        <taxon>Capitellidae</taxon>
        <taxon>Capitella</taxon>
    </lineage>
</organism>
<dbReference type="GO" id="GO:0004993">
    <property type="term" value="F:G protein-coupled serotonin receptor activity"/>
    <property type="evidence" value="ECO:0007669"/>
    <property type="project" value="TreeGrafter"/>
</dbReference>
<dbReference type="CDD" id="cd15049">
    <property type="entry name" value="7tmA_mAChR"/>
    <property type="match status" value="1"/>
</dbReference>
<dbReference type="GO" id="GO:0016907">
    <property type="term" value="F:G protein-coupled acetylcholine receptor activity"/>
    <property type="evidence" value="ECO:0007669"/>
    <property type="project" value="InterPro"/>
</dbReference>
<dbReference type="GO" id="GO:0007187">
    <property type="term" value="P:G protein-coupled receptor signaling pathway, coupled to cyclic nucleotide second messenger"/>
    <property type="evidence" value="ECO:0007669"/>
    <property type="project" value="TreeGrafter"/>
</dbReference>
<comment type="subcellular location">
    <subcellularLocation>
        <location evidence="1">Cell membrane</location>
        <topology evidence="1">Multi-pass membrane protein</topology>
    </subcellularLocation>
</comment>
<name>R7TQ44_CAPTE</name>
<feature type="domain" description="G-protein coupled receptors family 1 profile" evidence="13">
    <location>
        <begin position="1"/>
        <end position="347"/>
    </location>
</feature>
<protein>
    <recommendedName>
        <fullName evidence="13">G-protein coupled receptors family 1 profile domain-containing protein</fullName>
    </recommendedName>
</protein>
<dbReference type="PROSITE" id="PS50262">
    <property type="entry name" value="G_PROTEIN_RECEP_F1_2"/>
    <property type="match status" value="1"/>
</dbReference>
<reference evidence="16" key="1">
    <citation type="submission" date="2012-12" db="EMBL/GenBank/DDBJ databases">
        <authorList>
            <person name="Hellsten U."/>
            <person name="Grimwood J."/>
            <person name="Chapman J.A."/>
            <person name="Shapiro H."/>
            <person name="Aerts A."/>
            <person name="Otillar R.P."/>
            <person name="Terry A.Y."/>
            <person name="Boore J.L."/>
            <person name="Simakov O."/>
            <person name="Marletaz F."/>
            <person name="Cho S.-J."/>
            <person name="Edsinger-Gonzales E."/>
            <person name="Havlak P."/>
            <person name="Kuo D.-H."/>
            <person name="Larsson T."/>
            <person name="Lv J."/>
            <person name="Arendt D."/>
            <person name="Savage R."/>
            <person name="Osoegawa K."/>
            <person name="de Jong P."/>
            <person name="Lindberg D.R."/>
            <person name="Seaver E.C."/>
            <person name="Weisblat D.A."/>
            <person name="Putnam N.H."/>
            <person name="Grigoriev I.V."/>
            <person name="Rokhsar D.S."/>
        </authorList>
    </citation>
    <scope>NUCLEOTIDE SEQUENCE</scope>
    <source>
        <strain evidence="16">I ESC-2004</strain>
    </source>
</reference>
<evidence type="ECO:0000256" key="12">
    <source>
        <dbReference type="SAM" id="Phobius"/>
    </source>
</evidence>
<keyword evidence="7 9" id="KW-0675">Receptor</keyword>
<dbReference type="OMA" id="TSKPMDP"/>
<evidence type="ECO:0000256" key="6">
    <source>
        <dbReference type="ARBA" id="ARBA00023136"/>
    </source>
</evidence>
<feature type="region of interest" description="Disordered" evidence="11">
    <location>
        <begin position="183"/>
        <end position="207"/>
    </location>
</feature>
<keyword evidence="6 12" id="KW-0472">Membrane</keyword>
<comment type="similarity">
    <text evidence="9">Belongs to the G-protein coupled receptor 1 family.</text>
</comment>
<evidence type="ECO:0000256" key="11">
    <source>
        <dbReference type="SAM" id="MobiDB-lite"/>
    </source>
</evidence>
<evidence type="ECO:0000313" key="14">
    <source>
        <dbReference type="EMBL" id="ELT95769.1"/>
    </source>
</evidence>
<evidence type="ECO:0000256" key="9">
    <source>
        <dbReference type="RuleBase" id="RU000688"/>
    </source>
</evidence>
<keyword evidence="16" id="KW-1185">Reference proteome</keyword>
<sequence>MDKQLQSVSNYFLLSLSVADFAIGLFSMPLYTVYLLMNQWPLGSVMCDLWLAMDYTTSNASVANLIIISVDRYLSVTRPLTYRAKRTPKRAAIMITFAWAISAVLWTPWIVAWPYIEGKRTVPDNECFVQFLQTNPYITIVTAVAAFYLPVAIMCFLYFKIYQETEKRQKGLAGLQAGRQPARTVAPQVAARKLGESSEDEKQRNNENVRRTLWMRLRHCCHIDRDVVRTTKSSSTEEDPHVPDISIGRSLAETGDALRAAMQARINARMTEKVREQRARRKRQEKKQEKKAAKTLSAILLAFVITWTPYNVFTIIHNFCPECINPTLYAIGYWLCYLNSTVNPVCYALCNANFRRTYWNILTCRWVGRKHRAKARPAYYSANTLSTR</sequence>
<evidence type="ECO:0000313" key="15">
    <source>
        <dbReference type="EnsemblMetazoa" id="CapteP199003"/>
    </source>
</evidence>
<reference evidence="15" key="3">
    <citation type="submission" date="2015-06" db="UniProtKB">
        <authorList>
            <consortium name="EnsemblMetazoa"/>
        </authorList>
    </citation>
    <scope>IDENTIFICATION</scope>
</reference>
<evidence type="ECO:0000313" key="16">
    <source>
        <dbReference type="Proteomes" id="UP000014760"/>
    </source>
</evidence>
<accession>R7TQ44</accession>
<evidence type="ECO:0000256" key="4">
    <source>
        <dbReference type="ARBA" id="ARBA00022989"/>
    </source>
</evidence>
<dbReference type="STRING" id="283909.R7TQ44"/>
<reference evidence="14 16" key="2">
    <citation type="journal article" date="2013" name="Nature">
        <title>Insights into bilaterian evolution from three spiralian genomes.</title>
        <authorList>
            <person name="Simakov O."/>
            <person name="Marletaz F."/>
            <person name="Cho S.J."/>
            <person name="Edsinger-Gonzales E."/>
            <person name="Havlak P."/>
            <person name="Hellsten U."/>
            <person name="Kuo D.H."/>
            <person name="Larsson T."/>
            <person name="Lv J."/>
            <person name="Arendt D."/>
            <person name="Savage R."/>
            <person name="Osoegawa K."/>
            <person name="de Jong P."/>
            <person name="Grimwood J."/>
            <person name="Chapman J.A."/>
            <person name="Shapiro H."/>
            <person name="Aerts A."/>
            <person name="Otillar R.P."/>
            <person name="Terry A.Y."/>
            <person name="Boore J.L."/>
            <person name="Grigoriev I.V."/>
            <person name="Lindberg D.R."/>
            <person name="Seaver E.C."/>
            <person name="Weisblat D.A."/>
            <person name="Putnam N.H."/>
            <person name="Rokhsar D.S."/>
        </authorList>
    </citation>
    <scope>NUCLEOTIDE SEQUENCE</scope>
    <source>
        <strain evidence="14 16">I ESC-2004</strain>
    </source>
</reference>
<dbReference type="GO" id="GO:0045202">
    <property type="term" value="C:synapse"/>
    <property type="evidence" value="ECO:0007669"/>
    <property type="project" value="TreeGrafter"/>
</dbReference>
<keyword evidence="8 9" id="KW-0807">Transducer</keyword>
<feature type="compositionally biased region" description="Basic and acidic residues" evidence="11">
    <location>
        <begin position="193"/>
        <end position="207"/>
    </location>
</feature>
<dbReference type="InterPro" id="IPR017452">
    <property type="entry name" value="GPCR_Rhodpsn_7TM"/>
</dbReference>
<dbReference type="PRINTS" id="PR00237">
    <property type="entry name" value="GPCRRHODOPSN"/>
</dbReference>
<dbReference type="Proteomes" id="UP000014760">
    <property type="component" value="Unassembled WGS sequence"/>
</dbReference>
<keyword evidence="5 9" id="KW-0297">G-protein coupled receptor</keyword>